<dbReference type="PANTHER" id="PTHR47843:SF2">
    <property type="entry name" value="BTB DOMAIN-CONTAINING PROTEIN"/>
    <property type="match status" value="1"/>
</dbReference>
<dbReference type="EMBL" id="WNKQ01000020">
    <property type="protein sequence ID" value="KAF5845101.1"/>
    <property type="molecule type" value="Genomic_DNA"/>
</dbReference>
<name>A0A8H6DQV6_COCSA</name>
<comment type="caution">
    <text evidence="2">The sequence shown here is derived from an EMBL/GenBank/DDBJ whole genome shotgun (WGS) entry which is preliminary data.</text>
</comment>
<evidence type="ECO:0000313" key="3">
    <source>
        <dbReference type="Proteomes" id="UP000624244"/>
    </source>
</evidence>
<gene>
    <name evidence="2" type="ORF">GGP41_001217</name>
</gene>
<accession>A0A8H6DQV6</accession>
<dbReference type="SUPFAM" id="SSF54695">
    <property type="entry name" value="POZ domain"/>
    <property type="match status" value="1"/>
</dbReference>
<sequence>MAKLEPKGPLGKAEKPKFSHFLTSPLVTVTIAKSRTFYLHFDLLVAESDMFSNSLTGRFKEAEEKAIELEDEDPETFGFFVEYLYRNQSILSRDVAHYSEYVTLARLYVMGERLMAPRFQAYTLWRFVQTLGTNTHISEESVCELLRVACEEIAERVREDPMRAHIFWYAGAQISKLQKSSLFRQLLCDTPDLGSYLCLWVGQGQPKKPDVPNELKYQKFAPESEHSLQRYSEASSKAE</sequence>
<proteinExistence type="predicted"/>
<dbReference type="OMA" id="MRAHIFW"/>
<dbReference type="SMART" id="SM00225">
    <property type="entry name" value="BTB"/>
    <property type="match status" value="1"/>
</dbReference>
<dbReference type="InterPro" id="IPR011333">
    <property type="entry name" value="SKP1/BTB/POZ_sf"/>
</dbReference>
<evidence type="ECO:0000313" key="2">
    <source>
        <dbReference type="EMBL" id="KAF5845101.1"/>
    </source>
</evidence>
<evidence type="ECO:0000259" key="1">
    <source>
        <dbReference type="PROSITE" id="PS50097"/>
    </source>
</evidence>
<organism evidence="2 3">
    <name type="scientific">Cochliobolus sativus</name>
    <name type="common">Common root rot and spot blotch fungus</name>
    <name type="synonym">Bipolaris sorokiniana</name>
    <dbReference type="NCBI Taxonomy" id="45130"/>
    <lineage>
        <taxon>Eukaryota</taxon>
        <taxon>Fungi</taxon>
        <taxon>Dikarya</taxon>
        <taxon>Ascomycota</taxon>
        <taxon>Pezizomycotina</taxon>
        <taxon>Dothideomycetes</taxon>
        <taxon>Pleosporomycetidae</taxon>
        <taxon>Pleosporales</taxon>
        <taxon>Pleosporineae</taxon>
        <taxon>Pleosporaceae</taxon>
        <taxon>Bipolaris</taxon>
    </lineage>
</organism>
<dbReference type="Gene3D" id="3.30.710.10">
    <property type="entry name" value="Potassium Channel Kv1.1, Chain A"/>
    <property type="match status" value="1"/>
</dbReference>
<dbReference type="AlphaFoldDB" id="A0A8H6DQV6"/>
<reference evidence="2" key="1">
    <citation type="submission" date="2019-11" db="EMBL/GenBank/DDBJ databases">
        <title>Bipolaris sorokiniana Genome sequencing.</title>
        <authorList>
            <person name="Wang H."/>
        </authorList>
    </citation>
    <scope>NUCLEOTIDE SEQUENCE</scope>
</reference>
<protein>
    <recommendedName>
        <fullName evidence="1">BTB domain-containing protein</fullName>
    </recommendedName>
</protein>
<feature type="domain" description="BTB" evidence="1">
    <location>
        <begin position="25"/>
        <end position="93"/>
    </location>
</feature>
<dbReference type="InterPro" id="IPR000210">
    <property type="entry name" value="BTB/POZ_dom"/>
</dbReference>
<dbReference type="Proteomes" id="UP000624244">
    <property type="component" value="Unassembled WGS sequence"/>
</dbReference>
<dbReference type="PANTHER" id="PTHR47843">
    <property type="entry name" value="BTB DOMAIN-CONTAINING PROTEIN-RELATED"/>
    <property type="match status" value="1"/>
</dbReference>
<dbReference type="Pfam" id="PF00651">
    <property type="entry name" value="BTB"/>
    <property type="match status" value="1"/>
</dbReference>
<dbReference type="PROSITE" id="PS50097">
    <property type="entry name" value="BTB"/>
    <property type="match status" value="1"/>
</dbReference>